<dbReference type="Proteomes" id="UP000008743">
    <property type="component" value="Unassembled WGS sequence"/>
</dbReference>
<evidence type="ECO:0000313" key="6">
    <source>
        <dbReference type="EMBL" id="KJE91027.1"/>
    </source>
</evidence>
<keyword evidence="2" id="KW-0158">Chromosome</keyword>
<dbReference type="GO" id="GO:0006325">
    <property type="term" value="P:chromatin organization"/>
    <property type="evidence" value="ECO:0007669"/>
    <property type="project" value="TreeGrafter"/>
</dbReference>
<dbReference type="GO" id="GO:0005664">
    <property type="term" value="C:nuclear origin of replication recognition complex"/>
    <property type="evidence" value="ECO:0007669"/>
    <property type="project" value="TreeGrafter"/>
</dbReference>
<dbReference type="SUPFAM" id="SSF50978">
    <property type="entry name" value="WD40 repeat-like"/>
    <property type="match status" value="1"/>
</dbReference>
<dbReference type="STRING" id="595528.A0A0D2VLM4"/>
<gene>
    <name evidence="6" type="ORF">CAOG_008592</name>
</gene>
<evidence type="ECO:0000256" key="3">
    <source>
        <dbReference type="ARBA" id="ARBA00022614"/>
    </source>
</evidence>
<dbReference type="OrthoDB" id="7318948at2759"/>
<evidence type="ECO:0000256" key="1">
    <source>
        <dbReference type="ARBA" id="ARBA00004286"/>
    </source>
</evidence>
<dbReference type="PANTHER" id="PTHR24370">
    <property type="entry name" value="OPTICIN"/>
    <property type="match status" value="1"/>
</dbReference>
<feature type="compositionally biased region" description="Low complexity" evidence="4">
    <location>
        <begin position="117"/>
        <end position="132"/>
    </location>
</feature>
<dbReference type="InterPro" id="IPR001680">
    <property type="entry name" value="WD40_rpt"/>
</dbReference>
<dbReference type="InParanoid" id="A0A0D2VLM4"/>
<dbReference type="InterPro" id="IPR036322">
    <property type="entry name" value="WD40_repeat_dom_sf"/>
</dbReference>
<accession>A0A0D2VLM4</accession>
<dbReference type="eggNOG" id="ENOG502S03N">
    <property type="taxonomic scope" value="Eukaryota"/>
</dbReference>
<dbReference type="Gene3D" id="2.130.10.10">
    <property type="entry name" value="YVTN repeat-like/Quinoprotein amine dehydrogenase"/>
    <property type="match status" value="1"/>
</dbReference>
<comment type="subcellular location">
    <subcellularLocation>
        <location evidence="1">Chromosome</location>
    </subcellularLocation>
</comment>
<evidence type="ECO:0000256" key="2">
    <source>
        <dbReference type="ARBA" id="ARBA00022454"/>
    </source>
</evidence>
<feature type="region of interest" description="Disordered" evidence="4">
    <location>
        <begin position="1"/>
        <end position="207"/>
    </location>
</feature>
<keyword evidence="3" id="KW-0433">Leucine-rich repeat</keyword>
<dbReference type="PANTHER" id="PTHR24370:SF10">
    <property type="entry name" value="LEUCINE-RICH REPEAT AND WD REPEAT-CONTAINING PROTEIN 1"/>
    <property type="match status" value="1"/>
</dbReference>
<organism evidence="6 7">
    <name type="scientific">Capsaspora owczarzaki (strain ATCC 30864)</name>
    <dbReference type="NCBI Taxonomy" id="595528"/>
    <lineage>
        <taxon>Eukaryota</taxon>
        <taxon>Filasterea</taxon>
        <taxon>Capsaspora</taxon>
    </lineage>
</organism>
<protein>
    <recommendedName>
        <fullName evidence="5">Leucine-rich repeat and WD repeat-containing protein 1 WD domain-containing protein</fullName>
    </recommendedName>
</protein>
<keyword evidence="7" id="KW-1185">Reference proteome</keyword>
<feature type="compositionally biased region" description="Basic and acidic residues" evidence="4">
    <location>
        <begin position="47"/>
        <end position="58"/>
    </location>
</feature>
<feature type="domain" description="Leucine-rich repeat and WD repeat-containing protein 1 WD" evidence="5">
    <location>
        <begin position="321"/>
        <end position="405"/>
    </location>
</feature>
<evidence type="ECO:0000313" key="7">
    <source>
        <dbReference type="Proteomes" id="UP000008743"/>
    </source>
</evidence>
<evidence type="ECO:0000256" key="4">
    <source>
        <dbReference type="SAM" id="MobiDB-lite"/>
    </source>
</evidence>
<proteinExistence type="predicted"/>
<dbReference type="Pfam" id="PF23215">
    <property type="entry name" value="WD_LRWD1"/>
    <property type="match status" value="1"/>
</dbReference>
<feature type="compositionally biased region" description="Polar residues" evidence="4">
    <location>
        <begin position="97"/>
        <end position="106"/>
    </location>
</feature>
<dbReference type="PhylomeDB" id="A0A0D2VLM4"/>
<dbReference type="AlphaFoldDB" id="A0A0D2VLM4"/>
<dbReference type="SMART" id="SM00320">
    <property type="entry name" value="WD40"/>
    <property type="match status" value="4"/>
</dbReference>
<dbReference type="GO" id="GO:0003682">
    <property type="term" value="F:chromatin binding"/>
    <property type="evidence" value="ECO:0007669"/>
    <property type="project" value="TreeGrafter"/>
</dbReference>
<dbReference type="InterPro" id="IPR015943">
    <property type="entry name" value="WD40/YVTN_repeat-like_dom_sf"/>
</dbReference>
<dbReference type="InterPro" id="IPR056160">
    <property type="entry name" value="WD_LRWD1"/>
</dbReference>
<dbReference type="Pfam" id="PF00400">
    <property type="entry name" value="WD40"/>
    <property type="match status" value="1"/>
</dbReference>
<evidence type="ECO:0000259" key="5">
    <source>
        <dbReference type="Pfam" id="PF23215"/>
    </source>
</evidence>
<feature type="region of interest" description="Disordered" evidence="4">
    <location>
        <begin position="271"/>
        <end position="332"/>
    </location>
</feature>
<reference evidence="7" key="1">
    <citation type="submission" date="2011-02" db="EMBL/GenBank/DDBJ databases">
        <title>The Genome Sequence of Capsaspora owczarzaki ATCC 30864.</title>
        <authorList>
            <person name="Russ C."/>
            <person name="Cuomo C."/>
            <person name="Burger G."/>
            <person name="Gray M.W."/>
            <person name="Holland P.W.H."/>
            <person name="King N."/>
            <person name="Lang F.B.F."/>
            <person name="Roger A.J."/>
            <person name="Ruiz-Trillo I."/>
            <person name="Young S.K."/>
            <person name="Zeng Q."/>
            <person name="Gargeya S."/>
            <person name="Alvarado L."/>
            <person name="Berlin A."/>
            <person name="Chapman S.B."/>
            <person name="Chen Z."/>
            <person name="Freedman E."/>
            <person name="Gellesch M."/>
            <person name="Goldberg J."/>
            <person name="Griggs A."/>
            <person name="Gujja S."/>
            <person name="Heilman E."/>
            <person name="Heiman D."/>
            <person name="Howarth C."/>
            <person name="Mehta T."/>
            <person name="Neiman D."/>
            <person name="Pearson M."/>
            <person name="Roberts A."/>
            <person name="Saif S."/>
            <person name="Shea T."/>
            <person name="Shenoy N."/>
            <person name="Sisk P."/>
            <person name="Stolte C."/>
            <person name="Sykes S."/>
            <person name="White J."/>
            <person name="Yandava C."/>
            <person name="Haas B."/>
            <person name="Nusbaum C."/>
            <person name="Birren B."/>
        </authorList>
    </citation>
    <scope>NUCLEOTIDE SEQUENCE</scope>
    <source>
        <strain evidence="7">ATCC 30864</strain>
    </source>
</reference>
<dbReference type="GO" id="GO:0071169">
    <property type="term" value="P:establishment of protein localization to chromatin"/>
    <property type="evidence" value="ECO:0007669"/>
    <property type="project" value="TreeGrafter"/>
</dbReference>
<feature type="compositionally biased region" description="Low complexity" evidence="4">
    <location>
        <begin position="184"/>
        <end position="207"/>
    </location>
</feature>
<dbReference type="EMBL" id="KE346362">
    <property type="protein sequence ID" value="KJE91027.1"/>
    <property type="molecule type" value="Genomic_DNA"/>
</dbReference>
<dbReference type="InterPro" id="IPR052489">
    <property type="entry name" value="LRWD1"/>
</dbReference>
<feature type="compositionally biased region" description="Acidic residues" evidence="4">
    <location>
        <begin position="293"/>
        <end position="317"/>
    </location>
</feature>
<name>A0A0D2VLM4_CAPO3</name>
<sequence length="666" mass="71679">MSAEGRRAAASPLVDNPNSPRKISAPSPRKSMLIPAPTDADDSLLIPHDDDKDNHNDNDNDDQNEDDGHGAEEDDGAETHGAAVSNGHSSRKKSHGATRSSGSDQTHSTESREGLQTPARRVVAAAAAATAPTNNSPKMAAANLSRSQRDLFDMDQDEAKEDMHDSESSQRLSKPSSRARRQQETTSTGSESETNEFSTISAAKSRAAIAAERNRMLKEQQAKAAAEAEQQRRARLQLLKDRRQARRLANIEAHGQRQESVGAALLATVGPSSASSKTLLETGGLRSRRPDRESDEDEEPEDEDDDDDDEDGDDQDDAQSKNDAGDHGTPVYACAFEPKVDGDGTTRVVATAGGESICLIDCEAGQVLQKYVHEDEEFFALAWTTVVLRTSDGEVATNLLAAAGASSDKKIILWDIGLPRGVKHKSMAVPLAFFYADSPVNCVSLSHSGACILASCDDGSVVYFDFPASVLLGAGYIVAKNKPLMIKTCIRFRGTSFHLQFVDCAMFIEGNLIASKGALSPRILLWDLARAIVAHKEGRYERAGTPTTSTRANTPAVAVGGDDVHVVGWLPYSRTPEYFMKFCISADAEYLIAGTETGNVTVYSLSNRTLPTVLSCPNLQFSSPVRQTAVDSGMKYIVAVSNTNLVAIWKRKTATEPSDTSTPMSM</sequence>